<keyword evidence="3" id="KW-0143">Chaperone</keyword>
<dbReference type="STRING" id="5722.A2EMY0"/>
<dbReference type="FunFam" id="2.60.34.10:FF:000065">
    <property type="entry name" value="DnaK protein"/>
    <property type="match status" value="1"/>
</dbReference>
<dbReference type="FunFam" id="3.30.420.40:FF:000046">
    <property type="entry name" value="Chaperone protein HscA"/>
    <property type="match status" value="1"/>
</dbReference>
<gene>
    <name evidence="6" type="ORF">TVAG_123880</name>
</gene>
<keyword evidence="5" id="KW-0175">Coiled coil</keyword>
<name>A2EMY0_TRIV3</name>
<protein>
    <submittedName>
        <fullName evidence="6">DnaK protein</fullName>
    </submittedName>
</protein>
<dbReference type="SMR" id="A2EMY0"/>
<dbReference type="Gene3D" id="3.90.640.10">
    <property type="entry name" value="Actin, Chain A, domain 4"/>
    <property type="match status" value="1"/>
</dbReference>
<evidence type="ECO:0000256" key="1">
    <source>
        <dbReference type="ARBA" id="ARBA00022741"/>
    </source>
</evidence>
<dbReference type="InterPro" id="IPR043129">
    <property type="entry name" value="ATPase_NBD"/>
</dbReference>
<dbReference type="PANTHER" id="PTHR19375">
    <property type="entry name" value="HEAT SHOCK PROTEIN 70KDA"/>
    <property type="match status" value="1"/>
</dbReference>
<comment type="similarity">
    <text evidence="4">Belongs to the heat shock protein 70 family.</text>
</comment>
<dbReference type="GO" id="GO:0005737">
    <property type="term" value="C:cytoplasm"/>
    <property type="evidence" value="ECO:0000318"/>
    <property type="project" value="GO_Central"/>
</dbReference>
<dbReference type="AlphaFoldDB" id="A2EMY0"/>
<keyword evidence="2 4" id="KW-0067">ATP-binding</keyword>
<dbReference type="InterPro" id="IPR029047">
    <property type="entry name" value="HSP70_peptide-bd_sf"/>
</dbReference>
<dbReference type="SUPFAM" id="SSF53067">
    <property type="entry name" value="Actin-like ATPase domain"/>
    <property type="match status" value="2"/>
</dbReference>
<evidence type="ECO:0000256" key="5">
    <source>
        <dbReference type="SAM" id="Coils"/>
    </source>
</evidence>
<evidence type="ECO:0000256" key="2">
    <source>
        <dbReference type="ARBA" id="ARBA00022840"/>
    </source>
</evidence>
<dbReference type="Gene3D" id="2.60.34.10">
    <property type="entry name" value="Substrate Binding Domain Of DNAk, Chain A, domain 1"/>
    <property type="match status" value="1"/>
</dbReference>
<dbReference type="PROSITE" id="PS00329">
    <property type="entry name" value="HSP70_2"/>
    <property type="match status" value="1"/>
</dbReference>
<sequence>MTDTFIGIDLGTTYCSAAAYKDGKVEIIEFNGKNAFPSYVFYAHPNQYGFTARENLKNPEYRKSVVYDSKRMLGKTYKDLENEIPTWTFDVKSDSNGNPIIPIDNGKMLIKVKPCEVSASILNYIRETLLKKNYPLDHVVVTVPAHFTQKQLDEVRNAVRIAQFPNPEKIFLFKEPSAAALCFTNSISLDKERTVLVYDFGGGTFDLSLVKISPDQIEVIDQDGDAHLGGRDIDNGIFQKAIEYIKKQYPKIDIESIKGGLVEESERVKQSIATTKQSATIAINQGGTLIEYKLMRSIFENIVDPLVKRTIQIVKNLINSHKEVKVEYILLVGGTSLIYYVKQALEDEFSSNQIKVLNSVDPLTAVAVGAAQKSFFEFVQSQRNTRGIEPIVPRSFPKKMIEAVSITYGFKTFHGDHHPYFRHMIKKGTKLPSEPISKITWALHDNQSRLSYPILQGESLEDSREIGEYSVRGLSGCKKAGEEKVKVTFQVDEQNCLHIKFQKLFIENAKEELMDIDVNKFLPSIEVENDLTKMSNEQIEESRARLGVNARNLDEELGELEGKFTTYRNRARKNSNPSAIKYCTQQLELIQEAFYIDNEDESKMQTVDKIKRSLQSFQQQYSYFCN</sequence>
<keyword evidence="1 4" id="KW-0547">Nucleotide-binding</keyword>
<dbReference type="InterPro" id="IPR018181">
    <property type="entry name" value="Heat_shock_70_CS"/>
</dbReference>
<reference evidence="6" key="2">
    <citation type="journal article" date="2007" name="Science">
        <title>Draft genome sequence of the sexually transmitted pathogen Trichomonas vaginalis.</title>
        <authorList>
            <person name="Carlton J.M."/>
            <person name="Hirt R.P."/>
            <person name="Silva J.C."/>
            <person name="Delcher A.L."/>
            <person name="Schatz M."/>
            <person name="Zhao Q."/>
            <person name="Wortman J.R."/>
            <person name="Bidwell S.L."/>
            <person name="Alsmark U.C.M."/>
            <person name="Besteiro S."/>
            <person name="Sicheritz-Ponten T."/>
            <person name="Noel C.J."/>
            <person name="Dacks J.B."/>
            <person name="Foster P.G."/>
            <person name="Simillion C."/>
            <person name="Van de Peer Y."/>
            <person name="Miranda-Saavedra D."/>
            <person name="Barton G.J."/>
            <person name="Westrop G.D."/>
            <person name="Mueller S."/>
            <person name="Dessi D."/>
            <person name="Fiori P.L."/>
            <person name="Ren Q."/>
            <person name="Paulsen I."/>
            <person name="Zhang H."/>
            <person name="Bastida-Corcuera F.D."/>
            <person name="Simoes-Barbosa A."/>
            <person name="Brown M.T."/>
            <person name="Hayes R.D."/>
            <person name="Mukherjee M."/>
            <person name="Okumura C.Y."/>
            <person name="Schneider R."/>
            <person name="Smith A.J."/>
            <person name="Vanacova S."/>
            <person name="Villalvazo M."/>
            <person name="Haas B.J."/>
            <person name="Pertea M."/>
            <person name="Feldblyum T.V."/>
            <person name="Utterback T.R."/>
            <person name="Shu C.L."/>
            <person name="Osoegawa K."/>
            <person name="de Jong P.J."/>
            <person name="Hrdy I."/>
            <person name="Horvathova L."/>
            <person name="Zubacova Z."/>
            <person name="Dolezal P."/>
            <person name="Malik S.B."/>
            <person name="Logsdon J.M. Jr."/>
            <person name="Henze K."/>
            <person name="Gupta A."/>
            <person name="Wang C.C."/>
            <person name="Dunne R.L."/>
            <person name="Upcroft J.A."/>
            <person name="Upcroft P."/>
            <person name="White O."/>
            <person name="Salzberg S.L."/>
            <person name="Tang P."/>
            <person name="Chiu C.-H."/>
            <person name="Lee Y.-S."/>
            <person name="Embley T.M."/>
            <person name="Coombs G.H."/>
            <person name="Mottram J.C."/>
            <person name="Tachezy J."/>
            <person name="Fraser-Liggett C.M."/>
            <person name="Johnson P.J."/>
        </authorList>
    </citation>
    <scope>NUCLEOTIDE SEQUENCE [LARGE SCALE GENOMIC DNA]</scope>
    <source>
        <strain evidence="6">G3</strain>
    </source>
</reference>
<dbReference type="InterPro" id="IPR013126">
    <property type="entry name" value="Hsp_70_fam"/>
</dbReference>
<reference evidence="6" key="1">
    <citation type="submission" date="2006-10" db="EMBL/GenBank/DDBJ databases">
        <authorList>
            <person name="Amadeo P."/>
            <person name="Zhao Q."/>
            <person name="Wortman J."/>
            <person name="Fraser-Liggett C."/>
            <person name="Carlton J."/>
        </authorList>
    </citation>
    <scope>NUCLEOTIDE SEQUENCE</scope>
    <source>
        <strain evidence="6">G3</strain>
    </source>
</reference>
<evidence type="ECO:0000313" key="7">
    <source>
        <dbReference type="Proteomes" id="UP000001542"/>
    </source>
</evidence>
<keyword evidence="7" id="KW-1185">Reference proteome</keyword>
<dbReference type="FunFam" id="3.30.420.40:FF:000605">
    <property type="entry name" value="Uncharacterized protein"/>
    <property type="match status" value="1"/>
</dbReference>
<dbReference type="PRINTS" id="PR00301">
    <property type="entry name" value="HEATSHOCK70"/>
</dbReference>
<dbReference type="EMBL" id="DS113435">
    <property type="protein sequence ID" value="EAY05965.1"/>
    <property type="molecule type" value="Genomic_DNA"/>
</dbReference>
<dbReference type="Proteomes" id="UP000001542">
    <property type="component" value="Unassembled WGS sequence"/>
</dbReference>
<dbReference type="GO" id="GO:0044183">
    <property type="term" value="F:protein folding chaperone"/>
    <property type="evidence" value="ECO:0000318"/>
    <property type="project" value="GO_Central"/>
</dbReference>
<dbReference type="VEuPathDB" id="TrichDB:TVAGG3_0742720"/>
<feature type="coiled-coil region" evidence="5">
    <location>
        <begin position="536"/>
        <end position="570"/>
    </location>
</feature>
<dbReference type="InParanoid" id="A2EMY0"/>
<dbReference type="RefSeq" id="XP_001318188.1">
    <property type="nucleotide sequence ID" value="XM_001318153.1"/>
</dbReference>
<dbReference type="eggNOG" id="KOG0100">
    <property type="taxonomic scope" value="Eukaryota"/>
</dbReference>
<accession>A2EMY0</accession>
<dbReference type="GO" id="GO:0031072">
    <property type="term" value="F:heat shock protein binding"/>
    <property type="evidence" value="ECO:0000318"/>
    <property type="project" value="GO_Central"/>
</dbReference>
<evidence type="ECO:0000256" key="4">
    <source>
        <dbReference type="RuleBase" id="RU003322"/>
    </source>
</evidence>
<dbReference type="Pfam" id="PF00012">
    <property type="entry name" value="HSP70"/>
    <property type="match status" value="1"/>
</dbReference>
<dbReference type="KEGG" id="tva:4763837"/>
<dbReference type="GO" id="GO:0016887">
    <property type="term" value="F:ATP hydrolysis activity"/>
    <property type="evidence" value="ECO:0000318"/>
    <property type="project" value="GO_Central"/>
</dbReference>
<dbReference type="PROSITE" id="PS00297">
    <property type="entry name" value="HSP70_1"/>
    <property type="match status" value="1"/>
</dbReference>
<dbReference type="GO" id="GO:0140662">
    <property type="term" value="F:ATP-dependent protein folding chaperone"/>
    <property type="evidence" value="ECO:0007669"/>
    <property type="project" value="InterPro"/>
</dbReference>
<dbReference type="GO" id="GO:0005524">
    <property type="term" value="F:ATP binding"/>
    <property type="evidence" value="ECO:0007669"/>
    <property type="project" value="UniProtKB-KW"/>
</dbReference>
<proteinExistence type="inferred from homology"/>
<dbReference type="GO" id="GO:0042026">
    <property type="term" value="P:protein refolding"/>
    <property type="evidence" value="ECO:0000318"/>
    <property type="project" value="GO_Central"/>
</dbReference>
<evidence type="ECO:0000256" key="3">
    <source>
        <dbReference type="ARBA" id="ARBA00023186"/>
    </source>
</evidence>
<dbReference type="VEuPathDB" id="TrichDB:TVAG_123880"/>
<dbReference type="Gene3D" id="3.30.420.40">
    <property type="match status" value="2"/>
</dbReference>
<evidence type="ECO:0000313" key="6">
    <source>
        <dbReference type="EMBL" id="EAY05965.1"/>
    </source>
</evidence>
<organism evidence="6 7">
    <name type="scientific">Trichomonas vaginalis (strain ATCC PRA-98 / G3)</name>
    <dbReference type="NCBI Taxonomy" id="412133"/>
    <lineage>
        <taxon>Eukaryota</taxon>
        <taxon>Metamonada</taxon>
        <taxon>Parabasalia</taxon>
        <taxon>Trichomonadida</taxon>
        <taxon>Trichomonadidae</taxon>
        <taxon>Trichomonas</taxon>
    </lineage>
</organism>
<dbReference type="SUPFAM" id="SSF100920">
    <property type="entry name" value="Heat shock protein 70kD (HSP70), peptide-binding domain"/>
    <property type="match status" value="1"/>
</dbReference>